<accession>A0A6I9RNV2</accession>
<feature type="compositionally biased region" description="Basic and acidic residues" evidence="6">
    <location>
        <begin position="25"/>
        <end position="45"/>
    </location>
</feature>
<dbReference type="InterPro" id="IPR046347">
    <property type="entry name" value="bZIP_sf"/>
</dbReference>
<evidence type="ECO:0000256" key="5">
    <source>
        <dbReference type="ARBA" id="ARBA00023242"/>
    </source>
</evidence>
<dbReference type="InParanoid" id="A0A6I9RNV2"/>
<dbReference type="OrthoDB" id="551672at2759"/>
<evidence type="ECO:0000313" key="8">
    <source>
        <dbReference type="Proteomes" id="UP000504607"/>
    </source>
</evidence>
<dbReference type="InterPro" id="IPR045314">
    <property type="entry name" value="bZIP_plant_GBF1"/>
</dbReference>
<dbReference type="CDD" id="cd14702">
    <property type="entry name" value="bZIP_plant_GBF1"/>
    <property type="match status" value="1"/>
</dbReference>
<evidence type="ECO:0000313" key="9">
    <source>
        <dbReference type="RefSeq" id="XP_010929454.1"/>
    </source>
</evidence>
<dbReference type="GO" id="GO:0003677">
    <property type="term" value="F:DNA binding"/>
    <property type="evidence" value="ECO:0007669"/>
    <property type="project" value="UniProtKB-KW"/>
</dbReference>
<dbReference type="FunFam" id="1.20.5.170:FF:000020">
    <property type="entry name" value="BZIP transcription factor"/>
    <property type="match status" value="1"/>
</dbReference>
<comment type="subcellular location">
    <subcellularLocation>
        <location evidence="1">Nucleus</location>
    </subcellularLocation>
</comment>
<dbReference type="RefSeq" id="XP_010929454.1">
    <property type="nucleotide sequence ID" value="XM_010931152.1"/>
</dbReference>
<proteinExistence type="predicted"/>
<dbReference type="PANTHER" id="PTHR46324:SF26">
    <property type="entry name" value="OS02G0728001 PROTEIN"/>
    <property type="match status" value="1"/>
</dbReference>
<keyword evidence="4" id="KW-0804">Transcription</keyword>
<dbReference type="InterPro" id="IPR004827">
    <property type="entry name" value="bZIP"/>
</dbReference>
<dbReference type="Gene3D" id="1.20.5.170">
    <property type="match status" value="1"/>
</dbReference>
<sequence>MGSGDGVHLPCSGPGNTLTSDEADEHQPGLVDERRRRISNRESARRSRMRKQRHLGELWSQVVHLRATNRRLVDELNHVVEERDRILYENAWLRQEASDLREKLNYMQVESTASSAPTASYET</sequence>
<dbReference type="Proteomes" id="UP000504607">
    <property type="component" value="Chromosome 8"/>
</dbReference>
<keyword evidence="3" id="KW-0238">DNA-binding</keyword>
<dbReference type="GO" id="GO:0003700">
    <property type="term" value="F:DNA-binding transcription factor activity"/>
    <property type="evidence" value="ECO:0007669"/>
    <property type="project" value="InterPro"/>
</dbReference>
<dbReference type="PANTHER" id="PTHR46324">
    <property type="entry name" value="BASIC LEUCINE ZIPPER 43-RELATED"/>
    <property type="match status" value="1"/>
</dbReference>
<keyword evidence="5" id="KW-0539">Nucleus</keyword>
<dbReference type="PROSITE" id="PS00036">
    <property type="entry name" value="BZIP_BASIC"/>
    <property type="match status" value="1"/>
</dbReference>
<name>A0A6I9RNV2_ELAGV</name>
<gene>
    <name evidence="9" type="primary">LOC105050922</name>
</gene>
<dbReference type="Pfam" id="PF00170">
    <property type="entry name" value="bZIP_1"/>
    <property type="match status" value="1"/>
</dbReference>
<keyword evidence="8" id="KW-1185">Reference proteome</keyword>
<dbReference type="SUPFAM" id="SSF57959">
    <property type="entry name" value="Leucine zipper domain"/>
    <property type="match status" value="1"/>
</dbReference>
<feature type="region of interest" description="Disordered" evidence="6">
    <location>
        <begin position="1"/>
        <end position="51"/>
    </location>
</feature>
<dbReference type="GO" id="GO:0005634">
    <property type="term" value="C:nucleus"/>
    <property type="evidence" value="ECO:0007669"/>
    <property type="project" value="UniProtKB-SubCell"/>
</dbReference>
<evidence type="ECO:0000256" key="2">
    <source>
        <dbReference type="ARBA" id="ARBA00023015"/>
    </source>
</evidence>
<dbReference type="AlphaFoldDB" id="A0A6I9RNV2"/>
<organism evidence="8 9">
    <name type="scientific">Elaeis guineensis var. tenera</name>
    <name type="common">Oil palm</name>
    <dbReference type="NCBI Taxonomy" id="51953"/>
    <lineage>
        <taxon>Eukaryota</taxon>
        <taxon>Viridiplantae</taxon>
        <taxon>Streptophyta</taxon>
        <taxon>Embryophyta</taxon>
        <taxon>Tracheophyta</taxon>
        <taxon>Spermatophyta</taxon>
        <taxon>Magnoliopsida</taxon>
        <taxon>Liliopsida</taxon>
        <taxon>Arecaceae</taxon>
        <taxon>Arecoideae</taxon>
        <taxon>Cocoseae</taxon>
        <taxon>Elaeidinae</taxon>
        <taxon>Elaeis</taxon>
    </lineage>
</organism>
<keyword evidence="2" id="KW-0805">Transcription regulation</keyword>
<evidence type="ECO:0000259" key="7">
    <source>
        <dbReference type="PROSITE" id="PS50217"/>
    </source>
</evidence>
<feature type="domain" description="BZIP" evidence="7">
    <location>
        <begin position="34"/>
        <end position="86"/>
    </location>
</feature>
<protein>
    <submittedName>
        <fullName evidence="9">Basic leucine zipper 43-like</fullName>
    </submittedName>
</protein>
<dbReference type="PROSITE" id="PS50217">
    <property type="entry name" value="BZIP"/>
    <property type="match status" value="1"/>
</dbReference>
<dbReference type="InterPro" id="IPR044521">
    <property type="entry name" value="AtbZIP8/43"/>
</dbReference>
<evidence type="ECO:0000256" key="1">
    <source>
        <dbReference type="ARBA" id="ARBA00004123"/>
    </source>
</evidence>
<dbReference type="SMART" id="SM00338">
    <property type="entry name" value="BRLZ"/>
    <property type="match status" value="1"/>
</dbReference>
<reference evidence="9" key="1">
    <citation type="submission" date="2025-08" db="UniProtKB">
        <authorList>
            <consortium name="RefSeq"/>
        </authorList>
    </citation>
    <scope>IDENTIFICATION</scope>
</reference>
<evidence type="ECO:0000256" key="6">
    <source>
        <dbReference type="SAM" id="MobiDB-lite"/>
    </source>
</evidence>
<evidence type="ECO:0000256" key="4">
    <source>
        <dbReference type="ARBA" id="ARBA00023163"/>
    </source>
</evidence>
<evidence type="ECO:0000256" key="3">
    <source>
        <dbReference type="ARBA" id="ARBA00023125"/>
    </source>
</evidence>